<dbReference type="GO" id="GO:0071539">
    <property type="term" value="P:protein localization to centrosome"/>
    <property type="evidence" value="ECO:0007669"/>
    <property type="project" value="InterPro"/>
</dbReference>
<feature type="region of interest" description="Disordered" evidence="1">
    <location>
        <begin position="263"/>
        <end position="382"/>
    </location>
</feature>
<gene>
    <name evidence="2" type="ORF">PLEPLA_LOCUS23869</name>
</gene>
<dbReference type="GO" id="GO:0005814">
    <property type="term" value="C:centriole"/>
    <property type="evidence" value="ECO:0007669"/>
    <property type="project" value="TreeGrafter"/>
</dbReference>
<dbReference type="CDD" id="cd21856">
    <property type="entry name" value="Plk4BD_Cep192"/>
    <property type="match status" value="1"/>
</dbReference>
<evidence type="ECO:0000313" key="2">
    <source>
        <dbReference type="EMBL" id="CAB1435824.1"/>
    </source>
</evidence>
<proteinExistence type="predicted"/>
<dbReference type="GO" id="GO:0051298">
    <property type="term" value="P:centrosome duplication"/>
    <property type="evidence" value="ECO:0007669"/>
    <property type="project" value="InterPro"/>
</dbReference>
<feature type="region of interest" description="Disordered" evidence="1">
    <location>
        <begin position="523"/>
        <end position="578"/>
    </location>
</feature>
<dbReference type="PANTHER" id="PTHR16029">
    <property type="entry name" value="CENTROSOMAL PROTEIN OF 192 KDA"/>
    <property type="match status" value="1"/>
</dbReference>
<evidence type="ECO:0000256" key="1">
    <source>
        <dbReference type="SAM" id="MobiDB-lite"/>
    </source>
</evidence>
<dbReference type="AlphaFoldDB" id="A0A9N7USA9"/>
<dbReference type="GO" id="GO:0090222">
    <property type="term" value="P:centrosome-templated microtubule nucleation"/>
    <property type="evidence" value="ECO:0007669"/>
    <property type="project" value="InterPro"/>
</dbReference>
<feature type="compositionally biased region" description="Polar residues" evidence="1">
    <location>
        <begin position="561"/>
        <end position="578"/>
    </location>
</feature>
<dbReference type="PANTHER" id="PTHR16029:SF11">
    <property type="entry name" value="CENTROSOMAL PROTEIN OF 192 KDA"/>
    <property type="match status" value="1"/>
</dbReference>
<accession>A0A9N7USA9</accession>
<reference evidence="2" key="1">
    <citation type="submission" date="2020-03" db="EMBL/GenBank/DDBJ databases">
        <authorList>
            <person name="Weist P."/>
        </authorList>
    </citation>
    <scope>NUCLEOTIDE SEQUENCE</scope>
</reference>
<comment type="caution">
    <text evidence="2">The sequence shown here is derived from an EMBL/GenBank/DDBJ whole genome shotgun (WGS) entry which is preliminary data.</text>
</comment>
<dbReference type="GO" id="GO:0019901">
    <property type="term" value="F:protein kinase binding"/>
    <property type="evidence" value="ECO:0007669"/>
    <property type="project" value="TreeGrafter"/>
</dbReference>
<keyword evidence="3" id="KW-1185">Reference proteome</keyword>
<dbReference type="Proteomes" id="UP001153269">
    <property type="component" value="Unassembled WGS sequence"/>
</dbReference>
<organism evidence="2 3">
    <name type="scientific">Pleuronectes platessa</name>
    <name type="common">European plaice</name>
    <dbReference type="NCBI Taxonomy" id="8262"/>
    <lineage>
        <taxon>Eukaryota</taxon>
        <taxon>Metazoa</taxon>
        <taxon>Chordata</taxon>
        <taxon>Craniata</taxon>
        <taxon>Vertebrata</taxon>
        <taxon>Euteleostomi</taxon>
        <taxon>Actinopterygii</taxon>
        <taxon>Neopterygii</taxon>
        <taxon>Teleostei</taxon>
        <taxon>Neoteleostei</taxon>
        <taxon>Acanthomorphata</taxon>
        <taxon>Carangaria</taxon>
        <taxon>Pleuronectiformes</taxon>
        <taxon>Pleuronectoidei</taxon>
        <taxon>Pleuronectidae</taxon>
        <taxon>Pleuronectes</taxon>
    </lineage>
</organism>
<dbReference type="InterPro" id="IPR039103">
    <property type="entry name" value="Spd-2/CEP192"/>
</dbReference>
<dbReference type="GO" id="GO:0000242">
    <property type="term" value="C:pericentriolar material"/>
    <property type="evidence" value="ECO:0007669"/>
    <property type="project" value="TreeGrafter"/>
</dbReference>
<dbReference type="GO" id="GO:0005737">
    <property type="term" value="C:cytoplasm"/>
    <property type="evidence" value="ECO:0007669"/>
    <property type="project" value="TreeGrafter"/>
</dbReference>
<sequence length="638" mass="68720">MAGYYKLEDEVLPSFLCESMDSSSGRATLGNVTLGSGPGLPVAASTVAKIRPSSDNREDHWKSYLDENKLKQASSQPSVGEQPKFALSFKDELDKADDFIAAHRLSDMLVKINLDDSGSQNQGSIIQLHPTQIGSVHGWPAELGTDLSTGLLALPQYGHKDNPEAKASSAIVGKDNVQSEGVDSDHFSGSNSSFLANERLMSVDSMNSDITDDTDFNNLPDDELELYFNKLVPPAMQRGRVEGQELVSTEDFMMPDVRLAATGMDSCPASDEDTEDELESARRNNDASRTRLLSSTSRQLVGESNCPSFRPGLEGGSSDDEYLSGRSGPSVSGIEHRRSAEGQVINPPVTGDGGGGDGSSGSEESGNYAGASTIPPPTTNVQTTYDALRGLGIVGSSAVGEDEDKDLNNLVGHGRNSLSRHTEIGHRVGPVGIGEATSSWGMSLGTQKPSPVNWSMVLDRQETLDAMESTETGPTVDRFLDSVYLRNRAGLRRPQDVANMTFSHLQGTQGSFHLSQVLLPEFCDKDGDDNDDYDHSGVDEPDSARPSLGLRGGPCGDVTTAEASGGTSEDDTNPLSTSLEPKYFSQSFHQEQEDSDEWNHCPDNLELEFQQGKLPFSSQCSDQKLFTYNLLKLLSDMH</sequence>
<name>A0A9N7USA9_PLEPL</name>
<feature type="compositionally biased region" description="Basic and acidic residues" evidence="1">
    <location>
        <begin position="279"/>
        <end position="289"/>
    </location>
</feature>
<dbReference type="GO" id="GO:0090307">
    <property type="term" value="P:mitotic spindle assembly"/>
    <property type="evidence" value="ECO:0007669"/>
    <property type="project" value="TreeGrafter"/>
</dbReference>
<evidence type="ECO:0000313" key="3">
    <source>
        <dbReference type="Proteomes" id="UP001153269"/>
    </source>
</evidence>
<dbReference type="EMBL" id="CADEAL010001814">
    <property type="protein sequence ID" value="CAB1435824.1"/>
    <property type="molecule type" value="Genomic_DNA"/>
</dbReference>
<dbReference type="InterPro" id="IPR057665">
    <property type="entry name" value="CEP192_PLK4_bind"/>
</dbReference>
<protein>
    <submittedName>
        <fullName evidence="2">Uncharacterized protein</fullName>
    </submittedName>
</protein>